<gene>
    <name evidence="7" type="ORF">KP509_36G065300</name>
</gene>
<comment type="caution">
    <text evidence="7">The sequence shown here is derived from an EMBL/GenBank/DDBJ whole genome shotgun (WGS) entry which is preliminary data.</text>
</comment>
<dbReference type="Proteomes" id="UP000825935">
    <property type="component" value="Chromosome 36"/>
</dbReference>
<evidence type="ECO:0000256" key="6">
    <source>
        <dbReference type="ARBA" id="ARBA00044129"/>
    </source>
</evidence>
<accession>A0A8T2QD99</accession>
<evidence type="ECO:0000256" key="4">
    <source>
        <dbReference type="ARBA" id="ARBA00022980"/>
    </source>
</evidence>
<evidence type="ECO:0000256" key="5">
    <source>
        <dbReference type="ARBA" id="ARBA00023274"/>
    </source>
</evidence>
<dbReference type="PROSITE" id="PS01169">
    <property type="entry name" value="RIBOSOMAL_L21"/>
    <property type="match status" value="1"/>
</dbReference>
<comment type="similarity">
    <text evidence="1">Belongs to the bacterial ribosomal protein bL21 family.</text>
</comment>
<dbReference type="GO" id="GO:0003735">
    <property type="term" value="F:structural constituent of ribosome"/>
    <property type="evidence" value="ECO:0007669"/>
    <property type="project" value="InterPro"/>
</dbReference>
<evidence type="ECO:0000256" key="3">
    <source>
        <dbReference type="ARBA" id="ARBA00022884"/>
    </source>
</evidence>
<name>A0A8T2QD99_CERRI</name>
<reference evidence="7" key="1">
    <citation type="submission" date="2021-08" db="EMBL/GenBank/DDBJ databases">
        <title>WGS assembly of Ceratopteris richardii.</title>
        <authorList>
            <person name="Marchant D.B."/>
            <person name="Chen G."/>
            <person name="Jenkins J."/>
            <person name="Shu S."/>
            <person name="Leebens-Mack J."/>
            <person name="Grimwood J."/>
            <person name="Schmutz J."/>
            <person name="Soltis P."/>
            <person name="Soltis D."/>
            <person name="Chen Z.-H."/>
        </authorList>
    </citation>
    <scope>NUCLEOTIDE SEQUENCE</scope>
    <source>
        <strain evidence="7">Whitten #5841</strain>
        <tissue evidence="7">Leaf</tissue>
    </source>
</reference>
<keyword evidence="4" id="KW-0689">Ribosomal protein</keyword>
<keyword evidence="2" id="KW-0699">rRNA-binding</keyword>
<dbReference type="OrthoDB" id="5994at2759"/>
<evidence type="ECO:0000313" key="7">
    <source>
        <dbReference type="EMBL" id="KAH7281829.1"/>
    </source>
</evidence>
<dbReference type="GO" id="GO:0006412">
    <property type="term" value="P:translation"/>
    <property type="evidence" value="ECO:0007669"/>
    <property type="project" value="InterPro"/>
</dbReference>
<keyword evidence="3" id="KW-0694">RNA-binding</keyword>
<dbReference type="HAMAP" id="MF_01363">
    <property type="entry name" value="Ribosomal_bL21"/>
    <property type="match status" value="1"/>
</dbReference>
<evidence type="ECO:0000256" key="1">
    <source>
        <dbReference type="ARBA" id="ARBA00008563"/>
    </source>
</evidence>
<dbReference type="InterPro" id="IPR028909">
    <property type="entry name" value="bL21-like"/>
</dbReference>
<proteinExistence type="inferred from homology"/>
<dbReference type="SUPFAM" id="SSF141091">
    <property type="entry name" value="L21p-like"/>
    <property type="match status" value="1"/>
</dbReference>
<evidence type="ECO:0000313" key="8">
    <source>
        <dbReference type="Proteomes" id="UP000825935"/>
    </source>
</evidence>
<dbReference type="AlphaFoldDB" id="A0A8T2QD99"/>
<evidence type="ECO:0000256" key="2">
    <source>
        <dbReference type="ARBA" id="ARBA00022730"/>
    </source>
</evidence>
<sequence length="266" mass="29580">MLKVCRKASILLRSAAPLHSFVNGNNGVFCLSSAENVSSSLLDLHEGLRFYSRFHSVASRIAVPRLTSLPYQCNFSTREGSSEDEEISIDVEGGEECAEDEDDGAFDLLSKPETASPRFVDSVEEAAYIGYKVVGRAKEGDFGPYKPPNAFAVVQVGSHQFKISPGDCIYTEKLKYADVNDKLSLEKVLLLGSKSQTIIGRPFVPKAFVHAAVEEQVLDAKVIIFKKKRRKNYRRCNGHRQELTRLRILEIWGLGEARSSFVDSNN</sequence>
<dbReference type="GO" id="GO:1990904">
    <property type="term" value="C:ribonucleoprotein complex"/>
    <property type="evidence" value="ECO:0007669"/>
    <property type="project" value="UniProtKB-KW"/>
</dbReference>
<keyword evidence="5" id="KW-0687">Ribonucleoprotein</keyword>
<dbReference type="InterPro" id="IPR001787">
    <property type="entry name" value="Ribosomal_bL21"/>
</dbReference>
<keyword evidence="8" id="KW-1185">Reference proteome</keyword>
<dbReference type="GO" id="GO:0005840">
    <property type="term" value="C:ribosome"/>
    <property type="evidence" value="ECO:0007669"/>
    <property type="project" value="UniProtKB-KW"/>
</dbReference>
<dbReference type="InterPro" id="IPR036164">
    <property type="entry name" value="bL21-like_sf"/>
</dbReference>
<dbReference type="Pfam" id="PF00829">
    <property type="entry name" value="Ribosomal_L21p"/>
    <property type="match status" value="1"/>
</dbReference>
<dbReference type="PANTHER" id="PTHR21349:SF0">
    <property type="entry name" value="LARGE RIBOSOMAL SUBUNIT PROTEIN BL21M"/>
    <property type="match status" value="1"/>
</dbReference>
<dbReference type="GO" id="GO:0019843">
    <property type="term" value="F:rRNA binding"/>
    <property type="evidence" value="ECO:0007669"/>
    <property type="project" value="UniProtKB-KW"/>
</dbReference>
<organism evidence="7 8">
    <name type="scientific">Ceratopteris richardii</name>
    <name type="common">Triangle waterfern</name>
    <dbReference type="NCBI Taxonomy" id="49495"/>
    <lineage>
        <taxon>Eukaryota</taxon>
        <taxon>Viridiplantae</taxon>
        <taxon>Streptophyta</taxon>
        <taxon>Embryophyta</taxon>
        <taxon>Tracheophyta</taxon>
        <taxon>Polypodiopsida</taxon>
        <taxon>Polypodiidae</taxon>
        <taxon>Polypodiales</taxon>
        <taxon>Pteridineae</taxon>
        <taxon>Pteridaceae</taxon>
        <taxon>Parkerioideae</taxon>
        <taxon>Ceratopteris</taxon>
    </lineage>
</organism>
<dbReference type="PANTHER" id="PTHR21349">
    <property type="entry name" value="50S RIBOSOMAL PROTEIN L21"/>
    <property type="match status" value="1"/>
</dbReference>
<protein>
    <recommendedName>
        <fullName evidence="6">Large ribosomal subunit protein bL21m</fullName>
    </recommendedName>
</protein>
<dbReference type="NCBIfam" id="TIGR00061">
    <property type="entry name" value="L21"/>
    <property type="match status" value="1"/>
</dbReference>
<dbReference type="GO" id="GO:0005737">
    <property type="term" value="C:cytoplasm"/>
    <property type="evidence" value="ECO:0007669"/>
    <property type="project" value="UniProtKB-ARBA"/>
</dbReference>
<dbReference type="InterPro" id="IPR018258">
    <property type="entry name" value="Ribosomal_bL21_CS"/>
</dbReference>
<dbReference type="EMBL" id="CM035441">
    <property type="protein sequence ID" value="KAH7281829.1"/>
    <property type="molecule type" value="Genomic_DNA"/>
</dbReference>